<comment type="subcellular location">
    <subcellularLocation>
        <location evidence="1 7">Cell membrane</location>
        <topology evidence="1 7">Multi-pass membrane protein</topology>
    </subcellularLocation>
</comment>
<protein>
    <submittedName>
        <fullName evidence="9">Carbohydrate ABC transporter permease</fullName>
    </submittedName>
</protein>
<dbReference type="PANTHER" id="PTHR43744">
    <property type="entry name" value="ABC TRANSPORTER PERMEASE PROTEIN MG189-RELATED-RELATED"/>
    <property type="match status" value="1"/>
</dbReference>
<evidence type="ECO:0000256" key="4">
    <source>
        <dbReference type="ARBA" id="ARBA00022692"/>
    </source>
</evidence>
<evidence type="ECO:0000256" key="3">
    <source>
        <dbReference type="ARBA" id="ARBA00022475"/>
    </source>
</evidence>
<keyword evidence="2 7" id="KW-0813">Transport</keyword>
<dbReference type="SUPFAM" id="SSF161098">
    <property type="entry name" value="MetI-like"/>
    <property type="match status" value="1"/>
</dbReference>
<feature type="transmembrane region" description="Helical" evidence="7">
    <location>
        <begin position="153"/>
        <end position="172"/>
    </location>
</feature>
<evidence type="ECO:0000256" key="2">
    <source>
        <dbReference type="ARBA" id="ARBA00022448"/>
    </source>
</evidence>
<evidence type="ECO:0000313" key="9">
    <source>
        <dbReference type="EMBL" id="MYH60238.1"/>
    </source>
</evidence>
<dbReference type="Gene3D" id="1.10.3720.10">
    <property type="entry name" value="MetI-like"/>
    <property type="match status" value="1"/>
</dbReference>
<dbReference type="InterPro" id="IPR000515">
    <property type="entry name" value="MetI-like"/>
</dbReference>
<reference evidence="9" key="1">
    <citation type="submission" date="2019-09" db="EMBL/GenBank/DDBJ databases">
        <title>Characterisation of the sponge microbiome using genome-centric metagenomics.</title>
        <authorList>
            <person name="Engelberts J.P."/>
            <person name="Robbins S.J."/>
            <person name="De Goeij J.M."/>
            <person name="Aranda M."/>
            <person name="Bell S.C."/>
            <person name="Webster N.S."/>
        </authorList>
    </citation>
    <scope>NUCLEOTIDE SEQUENCE</scope>
    <source>
        <strain evidence="9">SB0675_bin_29</strain>
    </source>
</reference>
<proteinExistence type="inferred from homology"/>
<sequence length="288" mass="33071">MLTKADSAAHEVDWTVLLTRFIFLITLLTISVLFILPFFWMLMTSLKAPVELMKWPPGWFPDTFRWQNYEDAVTYIPFFRYVGNTMAITLGSILGVLISCPMVAYGFSHIDWPGRDFLFVVMLMTIMIPFPVTMIPLYVLFARIGWINTYLPLVLPLFFGVPFYIFLLRQFFMTIPGELTDAARIDGASEPRIYWQLILPLTKPALATVVLFQFLSSWSDFLGPLLYLRDSDMFTIAVGLQMFHSEHDTEFHLLMAASTILTVPIIVIFYLVQRTFIQGITLTGLQGT</sequence>
<dbReference type="CDD" id="cd06261">
    <property type="entry name" value="TM_PBP2"/>
    <property type="match status" value="1"/>
</dbReference>
<evidence type="ECO:0000259" key="8">
    <source>
        <dbReference type="PROSITE" id="PS50928"/>
    </source>
</evidence>
<keyword evidence="5 7" id="KW-1133">Transmembrane helix</keyword>
<comment type="similarity">
    <text evidence="7">Belongs to the binding-protein-dependent transport system permease family.</text>
</comment>
<dbReference type="PANTHER" id="PTHR43744:SF12">
    <property type="entry name" value="ABC TRANSPORTER PERMEASE PROTEIN MG189-RELATED"/>
    <property type="match status" value="1"/>
</dbReference>
<dbReference type="GO" id="GO:0005886">
    <property type="term" value="C:plasma membrane"/>
    <property type="evidence" value="ECO:0007669"/>
    <property type="project" value="UniProtKB-SubCell"/>
</dbReference>
<comment type="caution">
    <text evidence="9">The sequence shown here is derived from an EMBL/GenBank/DDBJ whole genome shotgun (WGS) entry which is preliminary data.</text>
</comment>
<evidence type="ECO:0000256" key="1">
    <source>
        <dbReference type="ARBA" id="ARBA00004651"/>
    </source>
</evidence>
<dbReference type="GO" id="GO:0055085">
    <property type="term" value="P:transmembrane transport"/>
    <property type="evidence" value="ECO:0007669"/>
    <property type="project" value="InterPro"/>
</dbReference>
<dbReference type="Pfam" id="PF00528">
    <property type="entry name" value="BPD_transp_1"/>
    <property type="match status" value="1"/>
</dbReference>
<dbReference type="AlphaFoldDB" id="A0A6B1FWC3"/>
<dbReference type="InterPro" id="IPR035906">
    <property type="entry name" value="MetI-like_sf"/>
</dbReference>
<organism evidence="9">
    <name type="scientific">Caldilineaceae bacterium SB0675_bin_29</name>
    <dbReference type="NCBI Taxonomy" id="2605266"/>
    <lineage>
        <taxon>Bacteria</taxon>
        <taxon>Bacillati</taxon>
        <taxon>Chloroflexota</taxon>
        <taxon>Caldilineae</taxon>
        <taxon>Caldilineales</taxon>
        <taxon>Caldilineaceae</taxon>
    </lineage>
</organism>
<name>A0A6B1FWC3_9CHLR</name>
<dbReference type="EMBL" id="VYDA01000006">
    <property type="protein sequence ID" value="MYH60238.1"/>
    <property type="molecule type" value="Genomic_DNA"/>
</dbReference>
<evidence type="ECO:0000256" key="5">
    <source>
        <dbReference type="ARBA" id="ARBA00022989"/>
    </source>
</evidence>
<dbReference type="PROSITE" id="PS50928">
    <property type="entry name" value="ABC_TM1"/>
    <property type="match status" value="1"/>
</dbReference>
<evidence type="ECO:0000256" key="6">
    <source>
        <dbReference type="ARBA" id="ARBA00023136"/>
    </source>
</evidence>
<feature type="transmembrane region" description="Helical" evidence="7">
    <location>
        <begin position="117"/>
        <end position="141"/>
    </location>
</feature>
<feature type="transmembrane region" description="Helical" evidence="7">
    <location>
        <begin position="251"/>
        <end position="272"/>
    </location>
</feature>
<feature type="transmembrane region" description="Helical" evidence="7">
    <location>
        <begin position="21"/>
        <end position="43"/>
    </location>
</feature>
<feature type="transmembrane region" description="Helical" evidence="7">
    <location>
        <begin position="86"/>
        <end position="105"/>
    </location>
</feature>
<gene>
    <name evidence="9" type="ORF">F4148_00185</name>
</gene>
<keyword evidence="4 7" id="KW-0812">Transmembrane</keyword>
<feature type="transmembrane region" description="Helical" evidence="7">
    <location>
        <begin position="193"/>
        <end position="215"/>
    </location>
</feature>
<evidence type="ECO:0000256" key="7">
    <source>
        <dbReference type="RuleBase" id="RU363032"/>
    </source>
</evidence>
<keyword evidence="3" id="KW-1003">Cell membrane</keyword>
<keyword evidence="6 7" id="KW-0472">Membrane</keyword>
<feature type="domain" description="ABC transmembrane type-1" evidence="8">
    <location>
        <begin position="82"/>
        <end position="272"/>
    </location>
</feature>
<accession>A0A6B1FWC3</accession>